<keyword evidence="1" id="KW-0378">Hydrolase</keyword>
<keyword evidence="5" id="KW-1185">Reference proteome</keyword>
<dbReference type="Gene3D" id="2.60.120.260">
    <property type="entry name" value="Galactose-binding domain-like"/>
    <property type="match status" value="1"/>
</dbReference>
<dbReference type="Proteomes" id="UP000660729">
    <property type="component" value="Unassembled WGS sequence"/>
</dbReference>
<dbReference type="NCBIfam" id="TIGR00976">
    <property type="entry name" value="CocE_NonD"/>
    <property type="match status" value="1"/>
</dbReference>
<evidence type="ECO:0000256" key="1">
    <source>
        <dbReference type="ARBA" id="ARBA00022801"/>
    </source>
</evidence>
<name>A0A8H6VIV2_9PEZI</name>
<dbReference type="Gene3D" id="3.40.50.1820">
    <property type="entry name" value="alpha/beta hydrolase"/>
    <property type="match status" value="1"/>
</dbReference>
<dbReference type="InterPro" id="IPR029058">
    <property type="entry name" value="AB_hydrolase_fold"/>
</dbReference>
<dbReference type="EMBL" id="JABCIY010000091">
    <property type="protein sequence ID" value="KAF7193240.1"/>
    <property type="molecule type" value="Genomic_DNA"/>
</dbReference>
<protein>
    <submittedName>
        <fullName evidence="4">Cocaine esterase</fullName>
    </submittedName>
</protein>
<evidence type="ECO:0000313" key="5">
    <source>
        <dbReference type="Proteomes" id="UP000660729"/>
    </source>
</evidence>
<evidence type="ECO:0000259" key="3">
    <source>
        <dbReference type="SMART" id="SM00939"/>
    </source>
</evidence>
<dbReference type="PANTHER" id="PTHR43056:SF10">
    <property type="entry name" value="COCE_NOND FAMILY, PUTATIVE (AFU_ORTHOLOGUE AFUA_7G00600)-RELATED"/>
    <property type="match status" value="1"/>
</dbReference>
<accession>A0A8H6VIV2</accession>
<dbReference type="OrthoDB" id="416441at2759"/>
<dbReference type="InterPro" id="IPR008979">
    <property type="entry name" value="Galactose-bd-like_sf"/>
</dbReference>
<dbReference type="PANTHER" id="PTHR43056">
    <property type="entry name" value="PEPTIDASE S9 PROLYL OLIGOPEPTIDASE"/>
    <property type="match status" value="1"/>
</dbReference>
<dbReference type="Pfam" id="PF02129">
    <property type="entry name" value="Peptidase_S15"/>
    <property type="match status" value="1"/>
</dbReference>
<evidence type="ECO:0000256" key="2">
    <source>
        <dbReference type="SAM" id="MobiDB-lite"/>
    </source>
</evidence>
<organism evidence="4 5">
    <name type="scientific">Pseudocercospora fuligena</name>
    <dbReference type="NCBI Taxonomy" id="685502"/>
    <lineage>
        <taxon>Eukaryota</taxon>
        <taxon>Fungi</taxon>
        <taxon>Dikarya</taxon>
        <taxon>Ascomycota</taxon>
        <taxon>Pezizomycotina</taxon>
        <taxon>Dothideomycetes</taxon>
        <taxon>Dothideomycetidae</taxon>
        <taxon>Mycosphaerellales</taxon>
        <taxon>Mycosphaerellaceae</taxon>
        <taxon>Pseudocercospora</taxon>
    </lineage>
</organism>
<dbReference type="InterPro" id="IPR013736">
    <property type="entry name" value="Xaa-Pro_dipept_C"/>
</dbReference>
<dbReference type="Pfam" id="PF08530">
    <property type="entry name" value="PepX_C"/>
    <property type="match status" value="1"/>
</dbReference>
<dbReference type="Gene3D" id="1.10.3020.20">
    <property type="match status" value="1"/>
</dbReference>
<dbReference type="InterPro" id="IPR005674">
    <property type="entry name" value="CocE/Ser_esterase"/>
</dbReference>
<proteinExistence type="predicted"/>
<feature type="domain" description="Xaa-Pro dipeptidyl-peptidase C-terminal" evidence="3">
    <location>
        <begin position="318"/>
        <end position="587"/>
    </location>
</feature>
<reference evidence="4" key="1">
    <citation type="submission" date="2020-04" db="EMBL/GenBank/DDBJ databases">
        <title>Draft genome resource of the tomato pathogen Pseudocercospora fuligena.</title>
        <authorList>
            <person name="Zaccaron A."/>
        </authorList>
    </citation>
    <scope>NUCLEOTIDE SEQUENCE</scope>
    <source>
        <strain evidence="4">PF001</strain>
    </source>
</reference>
<dbReference type="SMART" id="SM00939">
    <property type="entry name" value="PepX_C"/>
    <property type="match status" value="1"/>
</dbReference>
<dbReference type="AlphaFoldDB" id="A0A8H6VIV2"/>
<dbReference type="InterPro" id="IPR000383">
    <property type="entry name" value="Xaa-Pro-like_dom"/>
</dbReference>
<dbReference type="SUPFAM" id="SSF53474">
    <property type="entry name" value="alpha/beta-Hydrolases"/>
    <property type="match status" value="1"/>
</dbReference>
<comment type="caution">
    <text evidence="4">The sequence shown here is derived from an EMBL/GenBank/DDBJ whole genome shotgun (WGS) entry which is preliminary data.</text>
</comment>
<dbReference type="GO" id="GO:0008239">
    <property type="term" value="F:dipeptidyl-peptidase activity"/>
    <property type="evidence" value="ECO:0007669"/>
    <property type="project" value="InterPro"/>
</dbReference>
<dbReference type="SUPFAM" id="SSF49785">
    <property type="entry name" value="Galactose-binding domain-like"/>
    <property type="match status" value="1"/>
</dbReference>
<feature type="region of interest" description="Disordered" evidence="2">
    <location>
        <begin position="70"/>
        <end position="90"/>
    </location>
</feature>
<gene>
    <name evidence="4" type="ORF">HII31_05466</name>
</gene>
<sequence>MPNQIRDLHTVDKESFPYVFEQNATVQLKSSDGLVRVNVYRPKTEEKVPALVTYGPYGKDIPYADFHPQSFSEVNPEQKSEHSAWETPDPKFWTSQGYAVVRADERGTGQSPGFLDTMSRGTSEAFFEVVEWCAEQSWSSGKVGLLGFSYYAGTQWRVAARRPKGLACIIPWEGMSDYYRDRCRHGGILSNKFISFWWNRQVVSNQYGRPGRKAANWGPDTIEGHLSEEEREKNRQDQTIDNEKYRFRDEDYYASKDFNPADIQVPVLSVANWGGILLHLRGNVQGYLNAGSELKYLRFITGRHDLPFYYQEEVELQRSFLDAFLKGEDRVGWSEKGKLPPVDVVLRKGDVGFNDAKAEKAYIRRSENEWPIARTKYTKFSLHPDQSLSTTAPSDSESKKISYKALGTLDAPQAVQFITPAFEDETEITGHIVARLAVSASSAAADQTPPSDIDVFVTLRHISPEGKEVFYTGTAGDSVPLCKGWLRASMRKVEDQDPRHKDYLPFREYRSTDVQEVKADTVHNLDVEVWPTNVVVEKGGKLVFEVASGDTQGSGIFQHNSAVDRPEKVFAGVNSIHFGDGHENYVVLPVIPPKGS</sequence>
<dbReference type="InterPro" id="IPR050585">
    <property type="entry name" value="Xaa-Pro_dipeptidyl-ppase/CocE"/>
</dbReference>
<evidence type="ECO:0000313" key="4">
    <source>
        <dbReference type="EMBL" id="KAF7193240.1"/>
    </source>
</evidence>